<evidence type="ECO:0000256" key="5">
    <source>
        <dbReference type="ARBA" id="ARBA00022741"/>
    </source>
</evidence>
<dbReference type="KEGG" id="bvk:117233052"/>
<dbReference type="GO" id="GO:0005524">
    <property type="term" value="F:ATP binding"/>
    <property type="evidence" value="ECO:0007669"/>
    <property type="project" value="UniProtKB-KW"/>
</dbReference>
<evidence type="ECO:0000256" key="1">
    <source>
        <dbReference type="ARBA" id="ARBA00004370"/>
    </source>
</evidence>
<keyword evidence="14" id="KW-1185">Reference proteome</keyword>
<dbReference type="SUPFAM" id="SSF54585">
    <property type="entry name" value="Cdc48 domain 2-like"/>
    <property type="match status" value="1"/>
</dbReference>
<dbReference type="InterPro" id="IPR003593">
    <property type="entry name" value="AAA+_ATPase"/>
</dbReference>
<dbReference type="Gene3D" id="3.40.50.300">
    <property type="entry name" value="P-loop containing nucleotide triphosphate hydrolases"/>
    <property type="match status" value="2"/>
</dbReference>
<dbReference type="Pfam" id="PF00004">
    <property type="entry name" value="AAA"/>
    <property type="match status" value="2"/>
</dbReference>
<dbReference type="SUPFAM" id="SSF52540">
    <property type="entry name" value="P-loop containing nucleoside triphosphate hydrolases"/>
    <property type="match status" value="2"/>
</dbReference>
<reference evidence="15" key="1">
    <citation type="submission" date="2025-08" db="UniProtKB">
        <authorList>
            <consortium name="RefSeq"/>
        </authorList>
    </citation>
    <scope>IDENTIFICATION</scope>
    <source>
        <tissue evidence="15">Muscle</tissue>
    </source>
</reference>
<evidence type="ECO:0000256" key="3">
    <source>
        <dbReference type="ARBA" id="ARBA00022448"/>
    </source>
</evidence>
<dbReference type="SUPFAM" id="SSF50692">
    <property type="entry name" value="ADC-like"/>
    <property type="match status" value="1"/>
</dbReference>
<dbReference type="InterPro" id="IPR003960">
    <property type="entry name" value="ATPase_AAA_CS"/>
</dbReference>
<evidence type="ECO:0000259" key="13">
    <source>
        <dbReference type="SMART" id="SM00382"/>
    </source>
</evidence>
<evidence type="ECO:0000256" key="8">
    <source>
        <dbReference type="ARBA" id="ARBA00022927"/>
    </source>
</evidence>
<dbReference type="RefSeq" id="XP_033348854.1">
    <property type="nucleotide sequence ID" value="XM_033492963.1"/>
</dbReference>
<dbReference type="InterPro" id="IPR015342">
    <property type="entry name" value="PEX1-N_C-lobe"/>
</dbReference>
<dbReference type="CDD" id="cd00009">
    <property type="entry name" value="AAA"/>
    <property type="match status" value="1"/>
</dbReference>
<dbReference type="PANTHER" id="PTHR23077">
    <property type="entry name" value="AAA-FAMILY ATPASE"/>
    <property type="match status" value="1"/>
</dbReference>
<evidence type="ECO:0000256" key="2">
    <source>
        <dbReference type="ARBA" id="ARBA00006914"/>
    </source>
</evidence>
<dbReference type="PANTHER" id="PTHR23077:SF12">
    <property type="entry name" value="PEROXISOMAL ATPASE PEX1"/>
    <property type="match status" value="1"/>
</dbReference>
<dbReference type="SMART" id="SM00382">
    <property type="entry name" value="AAA"/>
    <property type="match status" value="2"/>
</dbReference>
<organism evidence="14 15">
    <name type="scientific">Bombus vosnesenskii</name>
    <dbReference type="NCBI Taxonomy" id="207650"/>
    <lineage>
        <taxon>Eukaryota</taxon>
        <taxon>Metazoa</taxon>
        <taxon>Ecdysozoa</taxon>
        <taxon>Arthropoda</taxon>
        <taxon>Hexapoda</taxon>
        <taxon>Insecta</taxon>
        <taxon>Pterygota</taxon>
        <taxon>Neoptera</taxon>
        <taxon>Endopterygota</taxon>
        <taxon>Hymenoptera</taxon>
        <taxon>Apocrita</taxon>
        <taxon>Aculeata</taxon>
        <taxon>Apoidea</taxon>
        <taxon>Anthophila</taxon>
        <taxon>Apidae</taxon>
        <taxon>Bombus</taxon>
        <taxon>Pyrobombus</taxon>
    </lineage>
</organism>
<keyword evidence="6" id="KW-0378">Hydrolase</keyword>
<dbReference type="Pfam" id="PF09262">
    <property type="entry name" value="PEX-1N"/>
    <property type="match status" value="1"/>
</dbReference>
<evidence type="ECO:0000313" key="14">
    <source>
        <dbReference type="Proteomes" id="UP000504631"/>
    </source>
</evidence>
<accession>A0A6J3K9X5</accession>
<evidence type="ECO:0000313" key="15">
    <source>
        <dbReference type="RefSeq" id="XP_033348854.1"/>
    </source>
</evidence>
<dbReference type="InterPro" id="IPR003959">
    <property type="entry name" value="ATPase_AAA_core"/>
</dbReference>
<comment type="subcellular location">
    <subcellularLocation>
        <location evidence="1">Membrane</location>
    </subcellularLocation>
</comment>
<feature type="domain" description="AAA+ ATPase" evidence="13">
    <location>
        <begin position="496"/>
        <end position="645"/>
    </location>
</feature>
<keyword evidence="9" id="KW-0472">Membrane</keyword>
<dbReference type="FunFam" id="3.40.50.300:FF:000149">
    <property type="entry name" value="Nuclear valosin-containing protein-like"/>
    <property type="match status" value="1"/>
</dbReference>
<keyword evidence="3" id="KW-0813">Transport</keyword>
<keyword evidence="7" id="KW-0067">ATP-binding</keyword>
<keyword evidence="4" id="KW-0962">Peroxisome biogenesis</keyword>
<dbReference type="PROSITE" id="PS00674">
    <property type="entry name" value="AAA"/>
    <property type="match status" value="1"/>
</dbReference>
<dbReference type="GO" id="GO:0005829">
    <property type="term" value="C:cytosol"/>
    <property type="evidence" value="ECO:0007669"/>
    <property type="project" value="TreeGrafter"/>
</dbReference>
<comment type="similarity">
    <text evidence="2">Belongs to the AAA ATPase family.</text>
</comment>
<dbReference type="InterPro" id="IPR009010">
    <property type="entry name" value="Asp_de-COase-like_dom_sf"/>
</dbReference>
<dbReference type="InterPro" id="IPR041569">
    <property type="entry name" value="AAA_lid_3"/>
</dbReference>
<name>A0A6J3K9X5_9HYME</name>
<dbReference type="GO" id="GO:0005778">
    <property type="term" value="C:peroxisomal membrane"/>
    <property type="evidence" value="ECO:0007669"/>
    <property type="project" value="TreeGrafter"/>
</dbReference>
<gene>
    <name evidence="15" type="primary">LOC117233052</name>
</gene>
<dbReference type="InterPro" id="IPR050168">
    <property type="entry name" value="AAA_ATPase_domain"/>
</dbReference>
<dbReference type="Pfam" id="PF17862">
    <property type="entry name" value="AAA_lid_3"/>
    <property type="match status" value="1"/>
</dbReference>
<evidence type="ECO:0000256" key="11">
    <source>
        <dbReference type="ARBA" id="ARBA00034532"/>
    </source>
</evidence>
<dbReference type="GO" id="GO:0016887">
    <property type="term" value="F:ATP hydrolysis activity"/>
    <property type="evidence" value="ECO:0007669"/>
    <property type="project" value="InterPro"/>
</dbReference>
<dbReference type="InterPro" id="IPR029067">
    <property type="entry name" value="CDC48_domain_2-like_sf"/>
</dbReference>
<evidence type="ECO:0000256" key="10">
    <source>
        <dbReference type="ARBA" id="ARBA00032509"/>
    </source>
</evidence>
<evidence type="ECO:0000256" key="12">
    <source>
        <dbReference type="ARBA" id="ARBA00048778"/>
    </source>
</evidence>
<protein>
    <recommendedName>
        <fullName evidence="11">Peroxisomal ATPase PEX1</fullName>
    </recommendedName>
    <alternativeName>
        <fullName evidence="10">Peroxin-1</fullName>
    </alternativeName>
</protein>
<dbReference type="GO" id="GO:0016558">
    <property type="term" value="P:protein import into peroxisome matrix"/>
    <property type="evidence" value="ECO:0007669"/>
    <property type="project" value="TreeGrafter"/>
</dbReference>
<evidence type="ECO:0000256" key="9">
    <source>
        <dbReference type="ARBA" id="ARBA00023136"/>
    </source>
</evidence>
<feature type="domain" description="AAA+ ATPase" evidence="13">
    <location>
        <begin position="772"/>
        <end position="908"/>
    </location>
</feature>
<evidence type="ECO:0000256" key="6">
    <source>
        <dbReference type="ARBA" id="ARBA00022801"/>
    </source>
</evidence>
<dbReference type="Gene3D" id="1.10.8.60">
    <property type="match status" value="2"/>
</dbReference>
<evidence type="ECO:0000256" key="7">
    <source>
        <dbReference type="ARBA" id="ARBA00022840"/>
    </source>
</evidence>
<sequence length="1028" mass="115236">MQSERFVVKYITVNNCFAYLPDTWLRKLETKENVIQIMHKDETYYMSYNVRPNPSGTLCLGTIFARSLNIEEGDEVFVSHLKDVPISTKINVAPLTAPDREILEIQMEKVQSTLLSQIHVVAAGQPIVAWVSKHTSITLIVESLEPAMKYGRLEQFSEVHVSDTIASTKKNESDENSKQSSSMANNLLSALKRFLPSMNDRNSEEDRAAKNYELLQSFRDRKIPTVYRVYPMPSVDAIEGNEYDEIARCPYHVFIPRIQAPEFSQTNDFAICRIKKVPEDKQHLNITNTNFLQKDESPVPKLSTELITRVFILEDLLEKSSTLDRNHFNVNFRHKSVYVSTSLRSSLSLKVGAKVSLCLVDTFETSSPSSIELFSWRNSVSMRDFQNFVKTHSFHKELLINARAVIDMDNGCRCIVNISPENCKFAMITENNLGNVRVHVRDVEEESQLRISEHLDQETPLLGRTFTRYLNKILSECELSLDLGLGLKTQLPFEYEPENILISGAIGSGKTTICKILIEKLQNPPYFVHTHMMDCRSLKGKKAETLQKIIMTALTECIYYQPSVLFLDDLESITSASMNDEGNTPDSINAARITDILVNTVTQYQESCQVSVIATCASVSTIGQKLRPARGCHFFRTVLAVPNLEKADRIDILQLMLGDKLYVPGDVNWDYYGNKTEGWMVQDLVDMAEKAAFAAWKRHGTVKPPVEIAEEDVAVALKNCTPISLQGVQLYKGAGHVWSDIGGLAEVKRSLVEILQWPLKYPEIFKNAPIKLQNGVLLYGMPGTGKTMLAKAIANECGVNLISVKGPELLSKYVGVSEESVRNVFERALRAKPCVLFFDEFDSLAPRRGHDSTGVTDRVVNQLLTQMDGVEDREGVAVVAASSRPDLLDPALLRPGRLDKALYCPLPNEVDREEILIALCKTQNIDTTGLDLKELAVLTSGFTGADLNAVVTQARLSAFEDAVANAPDGKIEAEDIKVSQTHLIDSIKSTHPSLSRVEKEKYKRIYAKFAKNDNFVEDILQNQKATLA</sequence>
<dbReference type="Proteomes" id="UP000504631">
    <property type="component" value="Unplaced"/>
</dbReference>
<proteinExistence type="inferred from homology"/>
<keyword evidence="8" id="KW-0653">Protein transport</keyword>
<comment type="catalytic activity">
    <reaction evidence="12">
        <text>ATP + H2O = ADP + phosphate + H(+)</text>
        <dbReference type="Rhea" id="RHEA:13065"/>
        <dbReference type="ChEBI" id="CHEBI:15377"/>
        <dbReference type="ChEBI" id="CHEBI:15378"/>
        <dbReference type="ChEBI" id="CHEBI:30616"/>
        <dbReference type="ChEBI" id="CHEBI:43474"/>
        <dbReference type="ChEBI" id="CHEBI:456216"/>
    </reaction>
    <physiologicalReaction direction="left-to-right" evidence="12">
        <dbReference type="Rhea" id="RHEA:13066"/>
    </physiologicalReaction>
</comment>
<dbReference type="CTD" id="5189"/>
<dbReference type="Gene3D" id="3.10.330.10">
    <property type="match status" value="1"/>
</dbReference>
<keyword evidence="5" id="KW-0547">Nucleotide-binding</keyword>
<dbReference type="AlphaFoldDB" id="A0A6J3K9X5"/>
<evidence type="ECO:0000256" key="4">
    <source>
        <dbReference type="ARBA" id="ARBA00022593"/>
    </source>
</evidence>
<dbReference type="GeneID" id="117233052"/>
<dbReference type="InterPro" id="IPR027417">
    <property type="entry name" value="P-loop_NTPase"/>
</dbReference>